<name>A0AAE7P6B3_9MONO</name>
<dbReference type="Proteomes" id="UP000829906">
    <property type="component" value="Segment"/>
</dbReference>
<sequence>MAIQNVGIRYTIKDTKKGWIYTGVYLLGYTEPSVMDTETELKRKVLNTITGKRLLFTHKLYLILNFSSLKSVGVIPYDQEMKKHNGSGYKLDVGKHLGISHYAIAGSPYILESLDIVTSDKDNLKELTI</sequence>
<proteinExistence type="predicted"/>
<evidence type="ECO:0000313" key="2">
    <source>
        <dbReference type="Proteomes" id="UP000829906"/>
    </source>
</evidence>
<protein>
    <submittedName>
        <fullName evidence="1">Uncharacterized protein</fullName>
    </submittedName>
</protein>
<keyword evidence="2" id="KW-1185">Reference proteome</keyword>
<reference evidence="1" key="1">
    <citation type="journal article" date="2019" name="PLoS Pathog.">
        <title>Re-assessing the diversity of negative strand RNA viruses in insects.</title>
        <authorList>
            <person name="Kafer S."/>
            <person name="Paraskevopoulou S."/>
            <person name="Zirkel F."/>
            <person name="Wieseke N."/>
            <person name="Donath A."/>
            <person name="Petersen M."/>
            <person name="Jones T.C."/>
            <person name="Liu S."/>
            <person name="Zhou X."/>
            <person name="Middendorf M."/>
            <person name="Junglen S."/>
            <person name="Misof B."/>
            <person name="Drosten C."/>
        </authorList>
    </citation>
    <scope>NUCLEOTIDE SEQUENCE</scope>
    <source>
        <strain evidence="1">OKIAV98</strain>
    </source>
</reference>
<evidence type="ECO:0000313" key="1">
    <source>
        <dbReference type="EMBL" id="QPL15293.1"/>
    </source>
</evidence>
<reference evidence="1" key="2">
    <citation type="submission" date="2020-11" db="EMBL/GenBank/DDBJ databases">
        <authorList>
            <person name="Kafer S."/>
            <person name="Paraskevopoulou S."/>
            <person name="Zirkel F."/>
            <person name="Wieseke N."/>
            <person name="Donath A."/>
            <person name="Petersen M."/>
            <person name="Jones T.C."/>
            <person name="Liu S."/>
            <person name="Zhou X."/>
            <person name="Middendorf M."/>
            <person name="Junglen S."/>
            <person name="Misof B."/>
            <person name="Drosten C."/>
        </authorList>
    </citation>
    <scope>NUCLEOTIDE SEQUENCE</scope>
    <source>
        <strain evidence="1">OKIAV98</strain>
    </source>
</reference>
<organism evidence="1 2">
    <name type="scientific">Hymenopteran arli-related virus OKIAV98</name>
    <dbReference type="NCBI Taxonomy" id="2792565"/>
    <lineage>
        <taxon>Viruses</taxon>
        <taxon>Riboviria</taxon>
        <taxon>Orthornavirae</taxon>
        <taxon>Negarnaviricota</taxon>
        <taxon>Haploviricotina</taxon>
        <taxon>Monjiviricetes</taxon>
        <taxon>Mononegavirales</taxon>
        <taxon>Lispiviridae</taxon>
        <taxon>Synelinevirus</taxon>
        <taxon>Synelinevirus bonnense</taxon>
    </lineage>
</organism>
<dbReference type="RefSeq" id="YP_010800922.1">
    <property type="nucleotide sequence ID" value="NC_076919.1"/>
</dbReference>
<accession>A0AAE7P6B3</accession>
<dbReference type="KEGG" id="vg:80539582"/>
<dbReference type="EMBL" id="MW288166">
    <property type="protein sequence ID" value="QPL15293.1"/>
    <property type="molecule type" value="Viral_cRNA"/>
</dbReference>
<dbReference type="GeneID" id="80539582"/>